<feature type="region of interest" description="Disordered" evidence="9">
    <location>
        <begin position="511"/>
        <end position="540"/>
    </location>
</feature>
<protein>
    <recommendedName>
        <fullName evidence="7">endopeptidase La</fullName>
        <ecNumber evidence="7">3.4.21.53</ecNumber>
    </recommendedName>
</protein>
<evidence type="ECO:0000256" key="4">
    <source>
        <dbReference type="ARBA" id="ARBA00022825"/>
    </source>
</evidence>
<dbReference type="CDD" id="cd19500">
    <property type="entry name" value="RecA-like_Lon"/>
    <property type="match status" value="1"/>
</dbReference>
<name>A0A9P8TJT9_WICPI</name>
<dbReference type="PROSITE" id="PS01046">
    <property type="entry name" value="LON_SER"/>
    <property type="match status" value="1"/>
</dbReference>
<keyword evidence="3 8" id="KW-0378">Hydrolase</keyword>
<evidence type="ECO:0000256" key="6">
    <source>
        <dbReference type="ARBA" id="ARBA00050665"/>
    </source>
</evidence>
<dbReference type="SUPFAM" id="SSF52540">
    <property type="entry name" value="P-loop containing nucleoside triphosphate hydrolases"/>
    <property type="match status" value="1"/>
</dbReference>
<dbReference type="Gene3D" id="1.10.8.60">
    <property type="match status" value="1"/>
</dbReference>
<dbReference type="FunFam" id="3.40.50.300:FF:000021">
    <property type="entry name" value="Lon protease homolog"/>
    <property type="match status" value="1"/>
</dbReference>
<proteinExistence type="inferred from homology"/>
<dbReference type="Gene3D" id="3.30.230.10">
    <property type="match status" value="1"/>
</dbReference>
<comment type="similarity">
    <text evidence="8">Belongs to the peptidase S16 family.</text>
</comment>
<feature type="active site" evidence="8">
    <location>
        <position position="935"/>
    </location>
</feature>
<dbReference type="GO" id="GO:0016887">
    <property type="term" value="F:ATP hydrolysis activity"/>
    <property type="evidence" value="ECO:0007669"/>
    <property type="project" value="InterPro"/>
</dbReference>
<dbReference type="EC" id="3.4.21.53" evidence="7"/>
<evidence type="ECO:0000256" key="1">
    <source>
        <dbReference type="ARBA" id="ARBA00022670"/>
    </source>
</evidence>
<dbReference type="AlphaFoldDB" id="A0A9P8TJT9"/>
<dbReference type="InterPro" id="IPR014721">
    <property type="entry name" value="Ribsml_uS5_D2-typ_fold_subgr"/>
</dbReference>
<dbReference type="SMART" id="SM00382">
    <property type="entry name" value="AAA"/>
    <property type="match status" value="1"/>
</dbReference>
<dbReference type="InterPro" id="IPR008269">
    <property type="entry name" value="Lon_proteolytic"/>
</dbReference>
<dbReference type="Pfam" id="PF22667">
    <property type="entry name" value="Lon_lid"/>
    <property type="match status" value="1"/>
</dbReference>
<evidence type="ECO:0000256" key="2">
    <source>
        <dbReference type="ARBA" id="ARBA00022741"/>
    </source>
</evidence>
<dbReference type="Pfam" id="PF05362">
    <property type="entry name" value="Lon_C"/>
    <property type="match status" value="1"/>
</dbReference>
<keyword evidence="2" id="KW-0547">Nucleotide-binding</keyword>
<feature type="domain" description="Lon proteolytic" evidence="10">
    <location>
        <begin position="793"/>
        <end position="1010"/>
    </location>
</feature>
<dbReference type="GO" id="GO:0004252">
    <property type="term" value="F:serine-type endopeptidase activity"/>
    <property type="evidence" value="ECO:0007669"/>
    <property type="project" value="UniProtKB-UniRule"/>
</dbReference>
<keyword evidence="4 8" id="KW-0720">Serine protease</keyword>
<evidence type="ECO:0000313" key="12">
    <source>
        <dbReference type="Proteomes" id="UP000774326"/>
    </source>
</evidence>
<gene>
    <name evidence="11" type="ORF">WICPIJ_007560</name>
</gene>
<dbReference type="EMBL" id="JAEUBG010004410">
    <property type="protein sequence ID" value="KAH3681481.1"/>
    <property type="molecule type" value="Genomic_DNA"/>
</dbReference>
<dbReference type="GO" id="GO:0005524">
    <property type="term" value="F:ATP binding"/>
    <property type="evidence" value="ECO:0007669"/>
    <property type="project" value="UniProtKB-KW"/>
</dbReference>
<dbReference type="InterPro" id="IPR003959">
    <property type="entry name" value="ATPase_AAA_core"/>
</dbReference>
<accession>A0A9P8TJT9</accession>
<evidence type="ECO:0000259" key="10">
    <source>
        <dbReference type="PROSITE" id="PS51786"/>
    </source>
</evidence>
<reference evidence="11" key="1">
    <citation type="journal article" date="2021" name="Open Biol.">
        <title>Shared evolutionary footprints suggest mitochondrial oxidative damage underlies multiple complex I losses in fungi.</title>
        <authorList>
            <person name="Schikora-Tamarit M.A."/>
            <person name="Marcet-Houben M."/>
            <person name="Nosek J."/>
            <person name="Gabaldon T."/>
        </authorList>
    </citation>
    <scope>NUCLEOTIDE SEQUENCE</scope>
    <source>
        <strain evidence="11">CBS2887</strain>
    </source>
</reference>
<dbReference type="PROSITE" id="PS51786">
    <property type="entry name" value="LON_PROTEOLYTIC"/>
    <property type="match status" value="1"/>
</dbReference>
<evidence type="ECO:0000256" key="8">
    <source>
        <dbReference type="PROSITE-ProRule" id="PRU01122"/>
    </source>
</evidence>
<keyword evidence="1 8" id="KW-0645">Protease</keyword>
<dbReference type="InterPro" id="IPR027417">
    <property type="entry name" value="P-loop_NTPase"/>
</dbReference>
<dbReference type="InterPro" id="IPR020568">
    <property type="entry name" value="Ribosomal_Su5_D2-typ_SF"/>
</dbReference>
<evidence type="ECO:0000256" key="3">
    <source>
        <dbReference type="ARBA" id="ARBA00022801"/>
    </source>
</evidence>
<feature type="compositionally biased region" description="Low complexity" evidence="9">
    <location>
        <begin position="523"/>
        <end position="537"/>
    </location>
</feature>
<dbReference type="InterPro" id="IPR008268">
    <property type="entry name" value="Peptidase_S16_AS"/>
</dbReference>
<dbReference type="Proteomes" id="UP000774326">
    <property type="component" value="Unassembled WGS sequence"/>
</dbReference>
<evidence type="ECO:0000313" key="11">
    <source>
        <dbReference type="EMBL" id="KAH3681481.1"/>
    </source>
</evidence>
<dbReference type="Gene3D" id="3.40.50.300">
    <property type="entry name" value="P-loop containing nucleotide triphosphate hydrolases"/>
    <property type="match status" value="1"/>
</dbReference>
<evidence type="ECO:0000256" key="7">
    <source>
        <dbReference type="ARBA" id="ARBA00066743"/>
    </source>
</evidence>
<keyword evidence="12" id="KW-1185">Reference proteome</keyword>
<dbReference type="InterPro" id="IPR003593">
    <property type="entry name" value="AAA+_ATPase"/>
</dbReference>
<reference evidence="11" key="2">
    <citation type="submission" date="2021-01" db="EMBL/GenBank/DDBJ databases">
        <authorList>
            <person name="Schikora-Tamarit M.A."/>
        </authorList>
    </citation>
    <scope>NUCLEOTIDE SEQUENCE</scope>
    <source>
        <strain evidence="11">CBS2887</strain>
    </source>
</reference>
<dbReference type="OrthoDB" id="2411602at2759"/>
<keyword evidence="5" id="KW-0067">ATP-binding</keyword>
<comment type="caution">
    <text evidence="11">The sequence shown here is derived from an EMBL/GenBank/DDBJ whole genome shotgun (WGS) entry which is preliminary data.</text>
</comment>
<dbReference type="SUPFAM" id="SSF54211">
    <property type="entry name" value="Ribosomal protein S5 domain 2-like"/>
    <property type="match status" value="1"/>
</dbReference>
<feature type="active site" evidence="8">
    <location>
        <position position="892"/>
    </location>
</feature>
<dbReference type="GO" id="GO:0004176">
    <property type="term" value="F:ATP-dependent peptidase activity"/>
    <property type="evidence" value="ECO:0007669"/>
    <property type="project" value="UniProtKB-UniRule"/>
</dbReference>
<organism evidence="11 12">
    <name type="scientific">Wickerhamomyces pijperi</name>
    <name type="common">Yeast</name>
    <name type="synonym">Pichia pijperi</name>
    <dbReference type="NCBI Taxonomy" id="599730"/>
    <lineage>
        <taxon>Eukaryota</taxon>
        <taxon>Fungi</taxon>
        <taxon>Dikarya</taxon>
        <taxon>Ascomycota</taxon>
        <taxon>Saccharomycotina</taxon>
        <taxon>Saccharomycetes</taxon>
        <taxon>Phaffomycetales</taxon>
        <taxon>Wickerhamomycetaceae</taxon>
        <taxon>Wickerhamomyces</taxon>
    </lineage>
</organism>
<dbReference type="GO" id="GO:0030163">
    <property type="term" value="P:protein catabolic process"/>
    <property type="evidence" value="ECO:0007669"/>
    <property type="project" value="InterPro"/>
</dbReference>
<evidence type="ECO:0000256" key="5">
    <source>
        <dbReference type="ARBA" id="ARBA00022840"/>
    </source>
</evidence>
<dbReference type="PRINTS" id="PR00830">
    <property type="entry name" value="ENDOLAPTASE"/>
</dbReference>
<dbReference type="GO" id="GO:0006508">
    <property type="term" value="P:proteolysis"/>
    <property type="evidence" value="ECO:0007669"/>
    <property type="project" value="UniProtKB-KW"/>
</dbReference>
<dbReference type="Pfam" id="PF00004">
    <property type="entry name" value="AAA"/>
    <property type="match status" value="1"/>
</dbReference>
<comment type="catalytic activity">
    <reaction evidence="6">
        <text>Hydrolysis of proteins in presence of ATP.</text>
        <dbReference type="EC" id="3.4.21.53"/>
    </reaction>
</comment>
<dbReference type="InterPro" id="IPR027065">
    <property type="entry name" value="Lon_Prtase"/>
</dbReference>
<evidence type="ECO:0000256" key="9">
    <source>
        <dbReference type="SAM" id="MobiDB-lite"/>
    </source>
</evidence>
<dbReference type="Gene3D" id="1.20.5.5270">
    <property type="match status" value="1"/>
</dbReference>
<sequence>MSTAKIVTTPSDKFLIPVFKLLNSNVVLSPGILYKINFNNRDGSKILNYFKAKSDRINNHLLRNSFPDIAEELSSENHQNNHNSKDNTVQMISDDSVRSSRSLKKFLNNDETSTSSSSTGNQYDWLLCGVLSKHESSYLTIVRIVGVTFDESSKSYVITFQGITRGKISPEEQGFPKDCLTEVASNNVEIKDEVLTGLVADFNGNMKALFEVISQFIQVAAENKEHGESKAGSLSPLFQILALQLNNAEYLDSESKLKALITKFNDNYHYETTAKNTQIYLKLLDLSIAILPVSSLQFLKEHDIHSRILKFTELITQFQEIFKVLDTALSYVDEFNASSTDLEKSKIISTQLKSIRHSIDVISPELKKGNNNNKPTTPSDPELSMIAKFIENSIPTPSIKLLLMKDLNRLLKMAPQNSEYQVLRNYFDIIMDIPFGKYESLKEFELTDVQKRLDLDHFGLHKVKKRLLQYVSVLKLIQMNEQQQHEKHRSDQQHSNPDTQAANEEDLIVASEGKQQQRHQKPQKQPVPSPQKQSKSPIILLVGPPGVGKTSLAQSIASSLGRKFQRISLGGVRDESSIRGHRRTYVGSMPGLIITALRKAGTMNPVLLLDEIDKLSGGVNSTGKVNGDPEAALLEVLDPEQNWNFMDHYLGFEIDLSQVLFICTANELGSISSALRDRLEVIELSGYTFEEKQVILQKFLLPKQIKVNGMELGNVLLNDTVSGKLIREYVRESGVRNLERLVAGICRGKAVEYINSPETYDSEVKELQLIKYLGLPRFPVMKALLETPESSISEKYGIVNGLSYNSSGVGDVLLFEVILIRNEKLNETKLQMTGNLGKTLTESVRISISFLRSILSRRLLSNVDCQTLLSDLSHSELNIHVPSGGVEKDGPSAGITITLAILSTLLHLPVPSNIAMTGEISLRGKVLPIGGIIEKLQGAAQYGLNLVLVPLANQRDVIEGFVNDDLELMAFVKDPNEGVGVVKKRVWDRLGVKIEFVETFWDVLRFVWQGRDQVSVKEEDQIVRSSHI</sequence>
<dbReference type="PANTHER" id="PTHR10046">
    <property type="entry name" value="ATP DEPENDENT LON PROTEASE FAMILY MEMBER"/>
    <property type="match status" value="1"/>
</dbReference>
<dbReference type="InterPro" id="IPR054594">
    <property type="entry name" value="Lon_lid"/>
</dbReference>